<evidence type="ECO:0000313" key="3">
    <source>
        <dbReference type="Proteomes" id="UP001222800"/>
    </source>
</evidence>
<dbReference type="PANTHER" id="PTHR45648">
    <property type="entry name" value="GDSL LIPASE/ACYLHYDROLASE FAMILY PROTEIN (AFU_ORTHOLOGUE AFUA_4G14700)"/>
    <property type="match status" value="1"/>
</dbReference>
<dbReference type="RefSeq" id="WP_277732176.1">
    <property type="nucleotide sequence ID" value="NZ_CP120733.1"/>
</dbReference>
<dbReference type="InterPro" id="IPR001087">
    <property type="entry name" value="GDSL"/>
</dbReference>
<reference evidence="2 3" key="1">
    <citation type="submission" date="2023-03" db="EMBL/GenBank/DDBJ databases">
        <title>Complete genome sequence of Tepidibacter sp. SWIR-1, isolated from a deep-sea hydrothermal vent.</title>
        <authorList>
            <person name="Li X."/>
        </authorList>
    </citation>
    <scope>NUCLEOTIDE SEQUENCE [LARGE SCALE GENOMIC DNA]</scope>
    <source>
        <strain evidence="2 3">SWIR-1</strain>
    </source>
</reference>
<proteinExistence type="predicted"/>
<gene>
    <name evidence="2" type="ORF">P4S50_17850</name>
</gene>
<dbReference type="InterPro" id="IPR036514">
    <property type="entry name" value="SGNH_hydro_sf"/>
</dbReference>
<evidence type="ECO:0000256" key="1">
    <source>
        <dbReference type="ARBA" id="ARBA00022801"/>
    </source>
</evidence>
<dbReference type="InterPro" id="IPR051058">
    <property type="entry name" value="GDSL_Est/Lipase"/>
</dbReference>
<dbReference type="EMBL" id="CP120733">
    <property type="protein sequence ID" value="WFD10198.1"/>
    <property type="molecule type" value="Genomic_DNA"/>
</dbReference>
<organism evidence="2 3">
    <name type="scientific">Tepidibacter hydrothermalis</name>
    <dbReference type="NCBI Taxonomy" id="3036126"/>
    <lineage>
        <taxon>Bacteria</taxon>
        <taxon>Bacillati</taxon>
        <taxon>Bacillota</taxon>
        <taxon>Clostridia</taxon>
        <taxon>Peptostreptococcales</taxon>
        <taxon>Peptostreptococcaceae</taxon>
        <taxon>Tepidibacter</taxon>
    </lineage>
</organism>
<keyword evidence="1 2" id="KW-0378">Hydrolase</keyword>
<accession>A0ABY8EHG5</accession>
<dbReference type="Proteomes" id="UP001222800">
    <property type="component" value="Chromosome"/>
</dbReference>
<dbReference type="GO" id="GO:0016787">
    <property type="term" value="F:hydrolase activity"/>
    <property type="evidence" value="ECO:0007669"/>
    <property type="project" value="UniProtKB-KW"/>
</dbReference>
<name>A0ABY8EHG5_9FIRM</name>
<evidence type="ECO:0000313" key="2">
    <source>
        <dbReference type="EMBL" id="WFD10198.1"/>
    </source>
</evidence>
<dbReference type="PANTHER" id="PTHR45648:SF22">
    <property type="entry name" value="GDSL LIPASE_ACYLHYDROLASE FAMILY PROTEIN (AFU_ORTHOLOGUE AFUA_4G14700)"/>
    <property type="match status" value="1"/>
</dbReference>
<dbReference type="CDD" id="cd01846">
    <property type="entry name" value="fatty_acyltransferase_like"/>
    <property type="match status" value="1"/>
</dbReference>
<sequence length="318" mass="36275">MKRDFKFVITMLLVCSFVFSGIWYVTAKDKTKGEFTQVFAFGDSYSDNGQAKKISTEIVNQKDSPDGAYIKPSDELYWNDRYSNGPTTVEVLAKKLDVNLTNYATGGATTGKENYSTWMDHLGYTGVLGQVEKFEKSLNGAKADPEALYFIFASANDYFLFMDYSRPGTVEDVADKAVTNINTAVEELSKLGAKKFFVVNSSDLSLVPYENTTNRTDSAKTFVERINKNLPQTMNKLQKDLNVSIMVFDHTKVSDKITKNPEKYGLVELSKECQSTYPEVKPARENPDQYYFWDEWHFSRVVHETFGEEMYNKVKNFK</sequence>
<dbReference type="SUPFAM" id="SSF52266">
    <property type="entry name" value="SGNH hydrolase"/>
    <property type="match status" value="1"/>
</dbReference>
<dbReference type="Pfam" id="PF00657">
    <property type="entry name" value="Lipase_GDSL"/>
    <property type="match status" value="1"/>
</dbReference>
<dbReference type="Gene3D" id="3.40.50.1110">
    <property type="entry name" value="SGNH hydrolase"/>
    <property type="match status" value="1"/>
</dbReference>
<protein>
    <submittedName>
        <fullName evidence="2">SGNH/GDSL hydrolase family protein</fullName>
    </submittedName>
</protein>
<keyword evidence="3" id="KW-1185">Reference proteome</keyword>